<dbReference type="SUPFAM" id="SSF51445">
    <property type="entry name" value="(Trans)glycosidases"/>
    <property type="match status" value="1"/>
</dbReference>
<dbReference type="InterPro" id="IPR057739">
    <property type="entry name" value="Glyco_hydro_29_N"/>
</dbReference>
<dbReference type="InterPro" id="IPR008979">
    <property type="entry name" value="Galactose-bd-like_sf"/>
</dbReference>
<evidence type="ECO:0000256" key="4">
    <source>
        <dbReference type="ARBA" id="ARBA00022801"/>
    </source>
</evidence>
<dbReference type="Proteomes" id="UP000199045">
    <property type="component" value="Unassembled WGS sequence"/>
</dbReference>
<dbReference type="FunFam" id="3.20.20.80:FF:000052">
    <property type="entry name" value="Putative alpha-L-fucosidase 1"/>
    <property type="match status" value="1"/>
</dbReference>
<evidence type="ECO:0000313" key="8">
    <source>
        <dbReference type="Proteomes" id="UP000199045"/>
    </source>
</evidence>
<dbReference type="InterPro" id="IPR017853">
    <property type="entry name" value="GH"/>
</dbReference>
<dbReference type="PANTHER" id="PTHR10030">
    <property type="entry name" value="ALPHA-L-FUCOSIDASE"/>
    <property type="match status" value="1"/>
</dbReference>
<dbReference type="EMBL" id="FNBN01000005">
    <property type="protein sequence ID" value="SDG64361.1"/>
    <property type="molecule type" value="Genomic_DNA"/>
</dbReference>
<sequence>MDTMILRIVSGINKTGRITDCAGSNSGSTKDKHQMRKFLLMAGLCSTLATAHAQEIAPYGALPSKAQADWQDMEYYMFIHLGPNTFTDNEWGHGDEDPKVFNPTQLDARQWARTAKLAGMKAIIITAKHHDGFCLWPSKYSTHTVRESAWKNGKGDVLKELSAACKEYGLKFGVYLSPWDRNHPAYGTPEYNQVFANTLNEVLSSYGPVFEQWFDGANGEGPNGKKPVYDWDLFHNTVYKNQPNAVIFSDVGPGCRWVGNEDGIAGTTNWATLNVKGFTPGKGAPAQSVLNEGNINGEKWIPAECDVSIRPGWFYSPSTNDKVKSVQQLLDIYYGSVGRNGNMLLNVPVDRRGLIYSADSIRLMEFKRFRDASFKTNLALKAKVTATETRQNNAKVKVANLTDGRNSTYWATPDGVLKGTITLTFAKPTSFNRLVMQEYIALGQRVKAFSVEVLENGAFKEIATATTIGHKRILSFPDVTTTQVRINIQDALACPVISEIQLYKAPGLMAVPVIHRNKQGEVSITCSSPDPELRYTTDGKEPVYSSPKYTDAISLPAGGVVKAKAFLEKGKKASATVTAVYDIAPAKWKVISTDSQTKGANPEKAIDGNPESFWASATQPEVAKYPHDIQVDLGEELTLKGFTYTPRHLTEKAGTIYSYAFYVSEDGQNWGTPVAQGNFANIANNPVTQTVRFTKPVKGHFIKLVAVAPANEKEQWATVAELGVITK</sequence>
<dbReference type="AlphaFoldDB" id="A0A1G7VXJ9"/>
<dbReference type="RefSeq" id="WP_245705495.1">
    <property type="nucleotide sequence ID" value="NZ_FNBN01000005.1"/>
</dbReference>
<dbReference type="Pfam" id="PF13290">
    <property type="entry name" value="CHB_HEX_C_1"/>
    <property type="match status" value="1"/>
</dbReference>
<comment type="similarity">
    <text evidence="1">Belongs to the glycosyl hydrolase 29 family.</text>
</comment>
<dbReference type="GO" id="GO:0006004">
    <property type="term" value="P:fucose metabolic process"/>
    <property type="evidence" value="ECO:0007669"/>
    <property type="project" value="TreeGrafter"/>
</dbReference>
<dbReference type="STRING" id="104663.SAMN04488121_105331"/>
<dbReference type="Gene3D" id="3.20.20.80">
    <property type="entry name" value="Glycosidases"/>
    <property type="match status" value="1"/>
</dbReference>
<gene>
    <name evidence="7" type="ORF">SAMN04488121_105331</name>
</gene>
<dbReference type="SMART" id="SM00812">
    <property type="entry name" value="Alpha_L_fucos"/>
    <property type="match status" value="1"/>
</dbReference>
<evidence type="ECO:0000256" key="5">
    <source>
        <dbReference type="ARBA" id="ARBA00023295"/>
    </source>
</evidence>
<dbReference type="Pfam" id="PF00754">
    <property type="entry name" value="F5_F8_type_C"/>
    <property type="match status" value="2"/>
</dbReference>
<proteinExistence type="inferred from homology"/>
<evidence type="ECO:0000256" key="2">
    <source>
        <dbReference type="ARBA" id="ARBA00012662"/>
    </source>
</evidence>
<keyword evidence="3" id="KW-0732">Signal</keyword>
<dbReference type="InterPro" id="IPR000421">
    <property type="entry name" value="FA58C"/>
</dbReference>
<dbReference type="InterPro" id="IPR059177">
    <property type="entry name" value="GH29D-like_dom"/>
</dbReference>
<evidence type="ECO:0000259" key="6">
    <source>
        <dbReference type="PROSITE" id="PS50022"/>
    </source>
</evidence>
<dbReference type="InterPro" id="IPR000933">
    <property type="entry name" value="Glyco_hydro_29"/>
</dbReference>
<dbReference type="Gene3D" id="2.60.120.260">
    <property type="entry name" value="Galactose-binding domain-like"/>
    <property type="match status" value="2"/>
</dbReference>
<feature type="domain" description="F5/8 type C" evidence="6">
    <location>
        <begin position="367"/>
        <end position="505"/>
    </location>
</feature>
<evidence type="ECO:0000256" key="3">
    <source>
        <dbReference type="ARBA" id="ARBA00022729"/>
    </source>
</evidence>
<protein>
    <recommendedName>
        <fullName evidence="2">alpha-L-fucosidase</fullName>
        <ecNumber evidence="2">3.2.1.51</ecNumber>
    </recommendedName>
</protein>
<dbReference type="PROSITE" id="PS50022">
    <property type="entry name" value="FA58C_3"/>
    <property type="match status" value="2"/>
</dbReference>
<dbReference type="GO" id="GO:0016139">
    <property type="term" value="P:glycoside catabolic process"/>
    <property type="evidence" value="ECO:0007669"/>
    <property type="project" value="TreeGrafter"/>
</dbReference>
<accession>A0A1G7VXJ9</accession>
<dbReference type="SUPFAM" id="SSF49785">
    <property type="entry name" value="Galactose-binding domain-like"/>
    <property type="match status" value="2"/>
</dbReference>
<feature type="domain" description="F5/8 type C" evidence="6">
    <location>
        <begin position="573"/>
        <end position="724"/>
    </location>
</feature>
<evidence type="ECO:0000313" key="7">
    <source>
        <dbReference type="EMBL" id="SDG64361.1"/>
    </source>
</evidence>
<keyword evidence="4" id="KW-0378">Hydrolase</keyword>
<name>A0A1G7VXJ9_CHIFI</name>
<dbReference type="EC" id="3.2.1.51" evidence="2"/>
<dbReference type="GO" id="GO:0004560">
    <property type="term" value="F:alpha-L-fucosidase activity"/>
    <property type="evidence" value="ECO:0007669"/>
    <property type="project" value="InterPro"/>
</dbReference>
<evidence type="ECO:0000256" key="1">
    <source>
        <dbReference type="ARBA" id="ARBA00007951"/>
    </source>
</evidence>
<keyword evidence="5" id="KW-0326">Glycosidase</keyword>
<organism evidence="7 8">
    <name type="scientific">Chitinophaga filiformis</name>
    <name type="common">Myxococcus filiformis</name>
    <name type="synonym">Flexibacter filiformis</name>
    <dbReference type="NCBI Taxonomy" id="104663"/>
    <lineage>
        <taxon>Bacteria</taxon>
        <taxon>Pseudomonadati</taxon>
        <taxon>Bacteroidota</taxon>
        <taxon>Chitinophagia</taxon>
        <taxon>Chitinophagales</taxon>
        <taxon>Chitinophagaceae</taxon>
        <taxon>Chitinophaga</taxon>
    </lineage>
</organism>
<dbReference type="PANTHER" id="PTHR10030:SF37">
    <property type="entry name" value="ALPHA-L-FUCOSIDASE-RELATED"/>
    <property type="match status" value="1"/>
</dbReference>
<dbReference type="GO" id="GO:0005764">
    <property type="term" value="C:lysosome"/>
    <property type="evidence" value="ECO:0007669"/>
    <property type="project" value="TreeGrafter"/>
</dbReference>
<dbReference type="Pfam" id="PF01120">
    <property type="entry name" value="Alpha_L_fucos"/>
    <property type="match status" value="1"/>
</dbReference>
<reference evidence="8" key="1">
    <citation type="submission" date="2016-10" db="EMBL/GenBank/DDBJ databases">
        <authorList>
            <person name="Varghese N."/>
            <person name="Submissions S."/>
        </authorList>
    </citation>
    <scope>NUCLEOTIDE SEQUENCE [LARGE SCALE GENOMIC DNA]</scope>
    <source>
        <strain evidence="8">DSM 527</strain>
    </source>
</reference>